<proteinExistence type="predicted"/>
<sequence>MGSISAVIFARSHLDTTTSLALEDSLDSRILEHYSASTSARATLMSLFASRPSSLSASSFIRASARLRRCRQSPVQDAMLAKFAPGIRLVEKRLNPNTRYLGAVSSACDQHFVRHRVWRVNSSTFGPPLAPAARRPPPPIHEQIILAISPLSRGQTAVRGRRIRPLSTQTVGQARAILGALKAGCGWSPGSTCGGSATNMGLAHIATGSVPPLHVHFAFTSRSHSPSVGCLFARPRRIPGLPRVQSSSASQYYACPDDFVFWTLDGNRYSSVPRDVTSNGDPRYRAAAHISHCLARHRVYPAWGHTSIPPFLRLPVHGHKQTIRCLLAPLSARPRGIFCLPRRPGFRNKGSRTSSLRFGTLPASANARWLVQKGRSSRFLSLLPVLEIRATAFAESRLPL</sequence>
<reference evidence="1" key="1">
    <citation type="submission" date="2023-03" db="EMBL/GenBank/DDBJ databases">
        <title>Massive genome expansion in bonnet fungi (Mycena s.s.) driven by repeated elements and novel gene families across ecological guilds.</title>
        <authorList>
            <consortium name="Lawrence Berkeley National Laboratory"/>
            <person name="Harder C.B."/>
            <person name="Miyauchi S."/>
            <person name="Viragh M."/>
            <person name="Kuo A."/>
            <person name="Thoen E."/>
            <person name="Andreopoulos B."/>
            <person name="Lu D."/>
            <person name="Skrede I."/>
            <person name="Drula E."/>
            <person name="Henrissat B."/>
            <person name="Morin E."/>
            <person name="Kohler A."/>
            <person name="Barry K."/>
            <person name="LaButti K."/>
            <person name="Morin E."/>
            <person name="Salamov A."/>
            <person name="Lipzen A."/>
            <person name="Mereny Z."/>
            <person name="Hegedus B."/>
            <person name="Baldrian P."/>
            <person name="Stursova M."/>
            <person name="Weitz H."/>
            <person name="Taylor A."/>
            <person name="Grigoriev I.V."/>
            <person name="Nagy L.G."/>
            <person name="Martin F."/>
            <person name="Kauserud H."/>
        </authorList>
    </citation>
    <scope>NUCLEOTIDE SEQUENCE</scope>
    <source>
        <strain evidence="1">CBHHK067</strain>
    </source>
</reference>
<dbReference type="EMBL" id="JARKIE010000053">
    <property type="protein sequence ID" value="KAJ7692303.1"/>
    <property type="molecule type" value="Genomic_DNA"/>
</dbReference>
<keyword evidence="2" id="KW-1185">Reference proteome</keyword>
<comment type="caution">
    <text evidence="1">The sequence shown here is derived from an EMBL/GenBank/DDBJ whole genome shotgun (WGS) entry which is preliminary data.</text>
</comment>
<gene>
    <name evidence="1" type="ORF">B0H17DRAFT_1200628</name>
</gene>
<accession>A0AAD7GFJ7</accession>
<name>A0AAD7GFJ7_MYCRO</name>
<protein>
    <submittedName>
        <fullName evidence="1">Uncharacterized protein</fullName>
    </submittedName>
</protein>
<dbReference type="AlphaFoldDB" id="A0AAD7GFJ7"/>
<evidence type="ECO:0000313" key="2">
    <source>
        <dbReference type="Proteomes" id="UP001221757"/>
    </source>
</evidence>
<dbReference type="Proteomes" id="UP001221757">
    <property type="component" value="Unassembled WGS sequence"/>
</dbReference>
<evidence type="ECO:0000313" key="1">
    <source>
        <dbReference type="EMBL" id="KAJ7692303.1"/>
    </source>
</evidence>
<organism evidence="1 2">
    <name type="scientific">Mycena rosella</name>
    <name type="common">Pink bonnet</name>
    <name type="synonym">Agaricus rosellus</name>
    <dbReference type="NCBI Taxonomy" id="1033263"/>
    <lineage>
        <taxon>Eukaryota</taxon>
        <taxon>Fungi</taxon>
        <taxon>Dikarya</taxon>
        <taxon>Basidiomycota</taxon>
        <taxon>Agaricomycotina</taxon>
        <taxon>Agaricomycetes</taxon>
        <taxon>Agaricomycetidae</taxon>
        <taxon>Agaricales</taxon>
        <taxon>Marasmiineae</taxon>
        <taxon>Mycenaceae</taxon>
        <taxon>Mycena</taxon>
    </lineage>
</organism>